<dbReference type="Proteomes" id="UP001363622">
    <property type="component" value="Unassembled WGS sequence"/>
</dbReference>
<dbReference type="SUPFAM" id="SSF49785">
    <property type="entry name" value="Galactose-binding domain-like"/>
    <property type="match status" value="1"/>
</dbReference>
<dbReference type="InterPro" id="IPR013736">
    <property type="entry name" value="Xaa-Pro_dipept_C"/>
</dbReference>
<dbReference type="PANTHER" id="PTHR43056">
    <property type="entry name" value="PEPTIDASE S9 PROLYL OLIGOPEPTIDASE"/>
    <property type="match status" value="1"/>
</dbReference>
<dbReference type="Gene3D" id="1.10.3020.20">
    <property type="match status" value="1"/>
</dbReference>
<accession>A0ABR1KK49</accession>
<keyword evidence="1 3" id="KW-0378">Hydrolase</keyword>
<dbReference type="GO" id="GO:0016787">
    <property type="term" value="F:hydrolase activity"/>
    <property type="evidence" value="ECO:0007669"/>
    <property type="project" value="UniProtKB-KW"/>
</dbReference>
<reference evidence="3 4" key="1">
    <citation type="submission" date="2024-04" db="EMBL/GenBank/DDBJ databases">
        <title>Phyllosticta paracitricarpa is synonymous to the EU quarantine fungus P. citricarpa based on phylogenomic analyses.</title>
        <authorList>
            <consortium name="Lawrence Berkeley National Laboratory"/>
            <person name="Van Ingen-Buijs V.A."/>
            <person name="Van Westerhoven A.C."/>
            <person name="Haridas S."/>
            <person name="Skiadas P."/>
            <person name="Martin F."/>
            <person name="Groenewald J.Z."/>
            <person name="Crous P.W."/>
            <person name="Seidl M.F."/>
        </authorList>
    </citation>
    <scope>NUCLEOTIDE SEQUENCE [LARGE SCALE GENOMIC DNA]</scope>
    <source>
        <strain evidence="3 4">CBS 123371</strain>
    </source>
</reference>
<dbReference type="SUPFAM" id="SSF53474">
    <property type="entry name" value="alpha/beta-Hydrolases"/>
    <property type="match status" value="1"/>
</dbReference>
<dbReference type="InterPro" id="IPR005674">
    <property type="entry name" value="CocE/Ser_esterase"/>
</dbReference>
<dbReference type="Pfam" id="PF08530">
    <property type="entry name" value="PepX_C"/>
    <property type="match status" value="1"/>
</dbReference>
<evidence type="ECO:0000313" key="3">
    <source>
        <dbReference type="EMBL" id="KAK7515850.1"/>
    </source>
</evidence>
<dbReference type="InterPro" id="IPR029058">
    <property type="entry name" value="AB_hydrolase_fold"/>
</dbReference>
<comment type="caution">
    <text evidence="3">The sequence shown here is derived from an EMBL/GenBank/DDBJ whole genome shotgun (WGS) entry which is preliminary data.</text>
</comment>
<evidence type="ECO:0000259" key="2">
    <source>
        <dbReference type="SMART" id="SM00939"/>
    </source>
</evidence>
<dbReference type="Pfam" id="PF02129">
    <property type="entry name" value="Peptidase_S15"/>
    <property type="match status" value="1"/>
</dbReference>
<dbReference type="InterPro" id="IPR050585">
    <property type="entry name" value="Xaa-Pro_dipeptidyl-ppase/CocE"/>
</dbReference>
<protein>
    <submittedName>
        <fullName evidence="3">Alpha/Beta hydrolase protein</fullName>
    </submittedName>
</protein>
<dbReference type="InterPro" id="IPR008979">
    <property type="entry name" value="Galactose-bd-like_sf"/>
</dbReference>
<dbReference type="PANTHER" id="PTHR43056:SF10">
    <property type="entry name" value="COCE_NOND FAMILY, PUTATIVE (AFU_ORTHOLOGUE AFUA_7G00600)-RELATED"/>
    <property type="match status" value="1"/>
</dbReference>
<dbReference type="InterPro" id="IPR000383">
    <property type="entry name" value="Xaa-Pro-like_dom"/>
</dbReference>
<organism evidence="3 4">
    <name type="scientific">Phyllosticta citriasiana</name>
    <dbReference type="NCBI Taxonomy" id="595635"/>
    <lineage>
        <taxon>Eukaryota</taxon>
        <taxon>Fungi</taxon>
        <taxon>Dikarya</taxon>
        <taxon>Ascomycota</taxon>
        <taxon>Pezizomycotina</taxon>
        <taxon>Dothideomycetes</taxon>
        <taxon>Dothideomycetes incertae sedis</taxon>
        <taxon>Botryosphaeriales</taxon>
        <taxon>Phyllostictaceae</taxon>
        <taxon>Phyllosticta</taxon>
    </lineage>
</organism>
<dbReference type="Gene3D" id="3.40.50.1820">
    <property type="entry name" value="alpha/beta hydrolase"/>
    <property type="match status" value="1"/>
</dbReference>
<dbReference type="Gene3D" id="2.60.120.260">
    <property type="entry name" value="Galactose-binding domain-like"/>
    <property type="match status" value="1"/>
</dbReference>
<dbReference type="SMART" id="SM00939">
    <property type="entry name" value="PepX_C"/>
    <property type="match status" value="1"/>
</dbReference>
<evidence type="ECO:0000256" key="1">
    <source>
        <dbReference type="ARBA" id="ARBA00022801"/>
    </source>
</evidence>
<feature type="domain" description="Xaa-Pro dipeptidyl-peptidase C-terminal" evidence="2">
    <location>
        <begin position="360"/>
        <end position="613"/>
    </location>
</feature>
<name>A0ABR1KK49_9PEZI</name>
<dbReference type="EMBL" id="JBBPHU010000007">
    <property type="protein sequence ID" value="KAK7515850.1"/>
    <property type="molecule type" value="Genomic_DNA"/>
</dbReference>
<proteinExistence type="predicted"/>
<sequence>MTVLKTVECTSQPLECEGTQTAAQTTNNMEKLHKSFPDIEFVKVPPPEHHPVYAYEGFNPSETVLPKGHVRKPGRRLFGVETIFERDVAIKLRDDVKLYVDVFRPAGTGKDNKVPAIIAWSPYGKTGGGVQNYDMMGPFRCGLPLDRTSGYESFEAPCPAEWTERGYAIVNADARGAGASDGEIMFFGQQEAEDIYDLIDWLSQQSWCSGVAMAGNSWLAIAQVNFISRLNHPALKAVAPWESFTDSYRDPVARGGIPNTGMTKMILSTFAGTNSVENQPGAILHRPFFDGYWKSSVVDISRMQNTKLPMYQTASYSTSLHSRGSFEIFEKAPTKKKWLRVQNTQEWYDFYRPEASDDLQRFFDFYCKGIENGWEKDTPPLRLTLLGFNGGVVDSIIERPEQQYPIAHTKTVKYHFDTSDKTGKVDLPSQESSASYESHSLDDCLDFRMFFNSYTELSGYPVVKLWMSCAEKDDMDVSVQLRKISKTGEPLVSVNYPCPVPDDQVPDVNVAKHLGPQGKLRASHSCTKSYVDGRPYYAHKKREPIAPGTTVPLEIAVWPIGMVFAEGEGLMVRVAGHDLGLPEVEMLRLKEPNDENVGKHIVHTGGKYDSYVELPIIS</sequence>
<dbReference type="NCBIfam" id="TIGR00976">
    <property type="entry name" value="CocE_NonD"/>
    <property type="match status" value="1"/>
</dbReference>
<keyword evidence="4" id="KW-1185">Reference proteome</keyword>
<gene>
    <name evidence="3" type="ORF">IWZ03DRAFT_380639</name>
</gene>
<evidence type="ECO:0000313" key="4">
    <source>
        <dbReference type="Proteomes" id="UP001363622"/>
    </source>
</evidence>